<reference evidence="1 2" key="1">
    <citation type="submission" date="2015-10" db="EMBL/GenBank/DDBJ databases">
        <title>Genome sequencing of Penicillium freii.</title>
        <authorList>
            <person name="Nguyen H.D."/>
            <person name="Visagie C.M."/>
            <person name="Seifert K.A."/>
        </authorList>
    </citation>
    <scope>NUCLEOTIDE SEQUENCE [LARGE SCALE GENOMIC DNA]</scope>
    <source>
        <strain evidence="1 2">DAOM 242723</strain>
    </source>
</reference>
<gene>
    <name evidence="1" type="ORF">ACN42_g3775</name>
</gene>
<keyword evidence="2" id="KW-1185">Reference proteome</keyword>
<comment type="caution">
    <text evidence="1">The sequence shown here is derived from an EMBL/GenBank/DDBJ whole genome shotgun (WGS) entry which is preliminary data.</text>
</comment>
<accession>A0A101MMN7</accession>
<dbReference type="AlphaFoldDB" id="A0A101MMN7"/>
<proteinExistence type="predicted"/>
<sequence length="81" mass="9343">MLAYPNYIRRAIGFIGKRSVQEGLVWVLLTTGAIPAAEVNPEARKRAAILKRIFDKFSRELKTENRDGWAEFWYLSGYHKG</sequence>
<dbReference type="Proteomes" id="UP000055045">
    <property type="component" value="Unassembled WGS sequence"/>
</dbReference>
<evidence type="ECO:0000313" key="1">
    <source>
        <dbReference type="EMBL" id="KUM63310.1"/>
    </source>
</evidence>
<dbReference type="EMBL" id="LLXE01000076">
    <property type="protein sequence ID" value="KUM63310.1"/>
    <property type="molecule type" value="Genomic_DNA"/>
</dbReference>
<protein>
    <submittedName>
        <fullName evidence="1">Uncharacterized protein</fullName>
    </submittedName>
</protein>
<evidence type="ECO:0000313" key="2">
    <source>
        <dbReference type="Proteomes" id="UP000055045"/>
    </source>
</evidence>
<name>A0A101MMN7_PENFR</name>
<organism evidence="1 2">
    <name type="scientific">Penicillium freii</name>
    <dbReference type="NCBI Taxonomy" id="48697"/>
    <lineage>
        <taxon>Eukaryota</taxon>
        <taxon>Fungi</taxon>
        <taxon>Dikarya</taxon>
        <taxon>Ascomycota</taxon>
        <taxon>Pezizomycotina</taxon>
        <taxon>Eurotiomycetes</taxon>
        <taxon>Eurotiomycetidae</taxon>
        <taxon>Eurotiales</taxon>
        <taxon>Aspergillaceae</taxon>
        <taxon>Penicillium</taxon>
    </lineage>
</organism>